<keyword evidence="1" id="KW-0472">Membrane</keyword>
<evidence type="ECO:0000256" key="1">
    <source>
        <dbReference type="SAM" id="Phobius"/>
    </source>
</evidence>
<evidence type="ECO:0008006" key="4">
    <source>
        <dbReference type="Google" id="ProtNLM"/>
    </source>
</evidence>
<name>A0A9D3XWL0_9SAUR</name>
<proteinExistence type="predicted"/>
<evidence type="ECO:0000313" key="3">
    <source>
        <dbReference type="Proteomes" id="UP000827986"/>
    </source>
</evidence>
<reference evidence="2" key="1">
    <citation type="submission" date="2021-09" db="EMBL/GenBank/DDBJ databases">
        <title>The genome of Mauremys mutica provides insights into the evolution of semi-aquatic lifestyle.</title>
        <authorList>
            <person name="Gong S."/>
            <person name="Gao Y."/>
        </authorList>
    </citation>
    <scope>NUCLEOTIDE SEQUENCE</scope>
    <source>
        <strain evidence="2">MM-2020</strain>
        <tissue evidence="2">Muscle</tissue>
    </source>
</reference>
<evidence type="ECO:0000313" key="2">
    <source>
        <dbReference type="EMBL" id="KAH1186590.1"/>
    </source>
</evidence>
<keyword evidence="1" id="KW-0812">Transmembrane</keyword>
<dbReference type="AlphaFoldDB" id="A0A9D3XWL0"/>
<gene>
    <name evidence="2" type="ORF">KIL84_019339</name>
</gene>
<keyword evidence="1" id="KW-1133">Transmembrane helix</keyword>
<accession>A0A9D3XWL0</accession>
<protein>
    <recommendedName>
        <fullName evidence="4">Transmembrane protein</fullName>
    </recommendedName>
</protein>
<comment type="caution">
    <text evidence="2">The sequence shown here is derived from an EMBL/GenBank/DDBJ whole genome shotgun (WGS) entry which is preliminary data.</text>
</comment>
<dbReference type="EMBL" id="JAHDVG010000463">
    <property type="protein sequence ID" value="KAH1186590.1"/>
    <property type="molecule type" value="Genomic_DNA"/>
</dbReference>
<keyword evidence="3" id="KW-1185">Reference proteome</keyword>
<organism evidence="2 3">
    <name type="scientific">Mauremys mutica</name>
    <name type="common">yellowpond turtle</name>
    <dbReference type="NCBI Taxonomy" id="74926"/>
    <lineage>
        <taxon>Eukaryota</taxon>
        <taxon>Metazoa</taxon>
        <taxon>Chordata</taxon>
        <taxon>Craniata</taxon>
        <taxon>Vertebrata</taxon>
        <taxon>Euteleostomi</taxon>
        <taxon>Archelosauria</taxon>
        <taxon>Testudinata</taxon>
        <taxon>Testudines</taxon>
        <taxon>Cryptodira</taxon>
        <taxon>Durocryptodira</taxon>
        <taxon>Testudinoidea</taxon>
        <taxon>Geoemydidae</taxon>
        <taxon>Geoemydinae</taxon>
        <taxon>Mauremys</taxon>
    </lineage>
</organism>
<feature type="transmembrane region" description="Helical" evidence="1">
    <location>
        <begin position="52"/>
        <end position="73"/>
    </location>
</feature>
<sequence length="109" mass="12478">MMSGRHLKSSNTEDVSLVVRKWDRSLQCNYSRKKNVLWGCIWSSHNRSGRKCVFSVALIVLTMILYSFLGISISGRLQIGNMVRKAVNTNKGLKDWKEKLVVNRAVNHI</sequence>
<dbReference type="Proteomes" id="UP000827986">
    <property type="component" value="Unassembled WGS sequence"/>
</dbReference>